<evidence type="ECO:0000256" key="1">
    <source>
        <dbReference type="ARBA" id="ARBA00005440"/>
    </source>
</evidence>
<dbReference type="InterPro" id="IPR011065">
    <property type="entry name" value="Kunitz_inhibitor_STI-like_sf"/>
</dbReference>
<accession>A0A9R0J424</accession>
<dbReference type="AlphaFoldDB" id="A0A9R0J424"/>
<evidence type="ECO:0000256" key="2">
    <source>
        <dbReference type="ARBA" id="ARBA00023157"/>
    </source>
</evidence>
<name>A0A9R0J424_SPIOL</name>
<sequence length="237" mass="25361">MANHLLLPAATIILTLLFLSPPTVTAADSVVLDMDGNPLEAGSQYYVLTLGTRGAGRGGLTAERLTGPCPLYVGQHRSWTQQGSPVTFYPADSSQKNITQSSDVNIAFNPSPICRNQGVWQLSSNGLGVFHVTTNGVIGNPGAETFTNWFKIEKASSEPDSYKIVYCFVVPGPGPVPAPPETGKNRPDEYCEQLDATIPVPPLDFSLLSLVPIDNPLPFFGFVFKKVTTTTTTISSS</sequence>
<dbReference type="Gene3D" id="2.80.10.50">
    <property type="match status" value="1"/>
</dbReference>
<dbReference type="KEGG" id="soe:110799222"/>
<keyword evidence="3" id="KW-0732">Signal</keyword>
<dbReference type="Proteomes" id="UP000813463">
    <property type="component" value="Chromosome 1"/>
</dbReference>
<keyword evidence="2" id="KW-1015">Disulfide bond</keyword>
<evidence type="ECO:0000256" key="3">
    <source>
        <dbReference type="SAM" id="SignalP"/>
    </source>
</evidence>
<evidence type="ECO:0000313" key="5">
    <source>
        <dbReference type="RefSeq" id="XP_021860133.1"/>
    </source>
</evidence>
<dbReference type="SMART" id="SM00452">
    <property type="entry name" value="STI"/>
    <property type="match status" value="1"/>
</dbReference>
<dbReference type="PANTHER" id="PTHR33107">
    <property type="entry name" value="KUNITZ TRYPSIN INHIBITOR 2"/>
    <property type="match status" value="1"/>
</dbReference>
<dbReference type="SUPFAM" id="SSF50386">
    <property type="entry name" value="STI-like"/>
    <property type="match status" value="1"/>
</dbReference>
<dbReference type="GeneID" id="110799222"/>
<dbReference type="RefSeq" id="XP_021860133.1">
    <property type="nucleotide sequence ID" value="XM_022004441.2"/>
</dbReference>
<reference evidence="4" key="1">
    <citation type="journal article" date="2021" name="Nat. Commun.">
        <title>Genomic analyses provide insights into spinach domestication and the genetic basis of agronomic traits.</title>
        <authorList>
            <person name="Cai X."/>
            <person name="Sun X."/>
            <person name="Xu C."/>
            <person name="Sun H."/>
            <person name="Wang X."/>
            <person name="Ge C."/>
            <person name="Zhang Z."/>
            <person name="Wang Q."/>
            <person name="Fei Z."/>
            <person name="Jiao C."/>
            <person name="Wang Q."/>
        </authorList>
    </citation>
    <scope>NUCLEOTIDE SEQUENCE [LARGE SCALE GENOMIC DNA]</scope>
    <source>
        <strain evidence="4">cv. Varoflay</strain>
    </source>
</reference>
<evidence type="ECO:0000313" key="4">
    <source>
        <dbReference type="Proteomes" id="UP000813463"/>
    </source>
</evidence>
<reference evidence="5" key="2">
    <citation type="submission" date="2025-08" db="UniProtKB">
        <authorList>
            <consortium name="RefSeq"/>
        </authorList>
    </citation>
    <scope>IDENTIFICATION</scope>
    <source>
        <tissue evidence="5">Leaf</tissue>
    </source>
</reference>
<dbReference type="PROSITE" id="PS00283">
    <property type="entry name" value="SOYBEAN_KUNITZ"/>
    <property type="match status" value="1"/>
</dbReference>
<gene>
    <name evidence="5" type="primary">LOC110799222</name>
</gene>
<feature type="signal peptide" evidence="3">
    <location>
        <begin position="1"/>
        <end position="26"/>
    </location>
</feature>
<organism evidence="4 5">
    <name type="scientific">Spinacia oleracea</name>
    <name type="common">Spinach</name>
    <dbReference type="NCBI Taxonomy" id="3562"/>
    <lineage>
        <taxon>Eukaryota</taxon>
        <taxon>Viridiplantae</taxon>
        <taxon>Streptophyta</taxon>
        <taxon>Embryophyta</taxon>
        <taxon>Tracheophyta</taxon>
        <taxon>Spermatophyta</taxon>
        <taxon>Magnoliopsida</taxon>
        <taxon>eudicotyledons</taxon>
        <taxon>Gunneridae</taxon>
        <taxon>Pentapetalae</taxon>
        <taxon>Caryophyllales</taxon>
        <taxon>Chenopodiaceae</taxon>
        <taxon>Chenopodioideae</taxon>
        <taxon>Anserineae</taxon>
        <taxon>Spinacia</taxon>
    </lineage>
</organism>
<keyword evidence="4" id="KW-1185">Reference proteome</keyword>
<dbReference type="Pfam" id="PF00197">
    <property type="entry name" value="Kunitz_legume"/>
    <property type="match status" value="1"/>
</dbReference>
<dbReference type="PANTHER" id="PTHR33107:SF81">
    <property type="entry name" value="TRYPSIN INHIBITOR A"/>
    <property type="match status" value="1"/>
</dbReference>
<protein>
    <submittedName>
        <fullName evidence="5">21 kDa seed protein-like</fullName>
    </submittedName>
</protein>
<proteinExistence type="inferred from homology"/>
<dbReference type="InterPro" id="IPR002160">
    <property type="entry name" value="Prot_inh_Kunz-lg"/>
</dbReference>
<dbReference type="PRINTS" id="PR00291">
    <property type="entry name" value="KUNITZINHBTR"/>
</dbReference>
<dbReference type="GO" id="GO:0004866">
    <property type="term" value="F:endopeptidase inhibitor activity"/>
    <property type="evidence" value="ECO:0007669"/>
    <property type="project" value="InterPro"/>
</dbReference>
<comment type="similarity">
    <text evidence="1">Belongs to the protease inhibitor I3 (leguminous Kunitz-type inhibitor) family.</text>
</comment>
<feature type="chain" id="PRO_5040510581" evidence="3">
    <location>
        <begin position="27"/>
        <end position="237"/>
    </location>
</feature>
<dbReference type="OrthoDB" id="1918435at2759"/>